<dbReference type="OMA" id="ARLMIEN"/>
<gene>
    <name evidence="3" type="primary">CSON005085</name>
</gene>
<evidence type="ECO:0000259" key="2">
    <source>
        <dbReference type="PROSITE" id="PS51782"/>
    </source>
</evidence>
<feature type="region of interest" description="Disordered" evidence="1">
    <location>
        <begin position="115"/>
        <end position="147"/>
    </location>
</feature>
<dbReference type="SMART" id="SM00257">
    <property type="entry name" value="LysM"/>
    <property type="match status" value="1"/>
</dbReference>
<dbReference type="PANTHER" id="PTHR20932:SF8">
    <property type="entry name" value="LD22649P"/>
    <property type="match status" value="1"/>
</dbReference>
<feature type="compositionally biased region" description="Low complexity" evidence="1">
    <location>
        <begin position="236"/>
        <end position="246"/>
    </location>
</feature>
<dbReference type="PANTHER" id="PTHR20932">
    <property type="entry name" value="LYSM AND PUTATIVE PEPTIDOGLYCAN-BINDING DOMAIN-CONTAINING PROTEIN"/>
    <property type="match status" value="1"/>
</dbReference>
<reference evidence="3" key="1">
    <citation type="submission" date="2018-04" db="EMBL/GenBank/DDBJ databases">
        <authorList>
            <person name="Go L.Y."/>
            <person name="Mitchell J.A."/>
        </authorList>
    </citation>
    <scope>NUCLEOTIDE SEQUENCE</scope>
    <source>
        <tissue evidence="3">Whole organism</tissue>
    </source>
</reference>
<dbReference type="VEuPathDB" id="VectorBase:CSON005085"/>
<dbReference type="EMBL" id="UFQT01000204">
    <property type="protein sequence ID" value="SSX21689.1"/>
    <property type="molecule type" value="Genomic_DNA"/>
</dbReference>
<protein>
    <submittedName>
        <fullName evidence="3">CSON005085 protein</fullName>
    </submittedName>
</protein>
<dbReference type="EMBL" id="UFQS01000204">
    <property type="protein sequence ID" value="SSX01309.1"/>
    <property type="molecule type" value="Genomic_DNA"/>
</dbReference>
<feature type="compositionally biased region" description="Low complexity" evidence="1">
    <location>
        <begin position="118"/>
        <end position="140"/>
    </location>
</feature>
<dbReference type="AlphaFoldDB" id="A0A336K9I4"/>
<dbReference type="PROSITE" id="PS51782">
    <property type="entry name" value="LYSM"/>
    <property type="match status" value="1"/>
</dbReference>
<feature type="domain" description="LysM" evidence="2">
    <location>
        <begin position="39"/>
        <end position="83"/>
    </location>
</feature>
<evidence type="ECO:0000313" key="3">
    <source>
        <dbReference type="EMBL" id="SSX01309.1"/>
    </source>
</evidence>
<dbReference type="CDD" id="cd00118">
    <property type="entry name" value="LysM"/>
    <property type="match status" value="1"/>
</dbReference>
<reference evidence="4" key="2">
    <citation type="submission" date="2018-07" db="EMBL/GenBank/DDBJ databases">
        <authorList>
            <person name="Quirk P.G."/>
            <person name="Krulwich T.A."/>
        </authorList>
    </citation>
    <scope>NUCLEOTIDE SEQUENCE</scope>
</reference>
<evidence type="ECO:0000256" key="1">
    <source>
        <dbReference type="SAM" id="MobiDB-lite"/>
    </source>
</evidence>
<dbReference type="InterPro" id="IPR036779">
    <property type="entry name" value="LysM_dom_sf"/>
</dbReference>
<dbReference type="InterPro" id="IPR018392">
    <property type="entry name" value="LysM"/>
</dbReference>
<dbReference type="InterPro" id="IPR045030">
    <property type="entry name" value="LYSM1-4"/>
</dbReference>
<feature type="region of interest" description="Disordered" evidence="1">
    <location>
        <begin position="231"/>
        <end position="256"/>
    </location>
</feature>
<evidence type="ECO:0000313" key="4">
    <source>
        <dbReference type="EMBL" id="SSX21689.1"/>
    </source>
</evidence>
<organism evidence="3">
    <name type="scientific">Culicoides sonorensis</name>
    <name type="common">Biting midge</name>
    <dbReference type="NCBI Taxonomy" id="179676"/>
    <lineage>
        <taxon>Eukaryota</taxon>
        <taxon>Metazoa</taxon>
        <taxon>Ecdysozoa</taxon>
        <taxon>Arthropoda</taxon>
        <taxon>Hexapoda</taxon>
        <taxon>Insecta</taxon>
        <taxon>Pterygota</taxon>
        <taxon>Neoptera</taxon>
        <taxon>Endopterygota</taxon>
        <taxon>Diptera</taxon>
        <taxon>Nematocera</taxon>
        <taxon>Chironomoidea</taxon>
        <taxon>Ceratopogonidae</taxon>
        <taxon>Ceratopogoninae</taxon>
        <taxon>Culicoides</taxon>
        <taxon>Monoculicoides</taxon>
    </lineage>
</organism>
<proteinExistence type="predicted"/>
<dbReference type="Gene3D" id="3.10.350.10">
    <property type="entry name" value="LysM domain"/>
    <property type="match status" value="1"/>
</dbReference>
<dbReference type="Pfam" id="PF01476">
    <property type="entry name" value="LysM"/>
    <property type="match status" value="1"/>
</dbReference>
<feature type="compositionally biased region" description="Basic residues" evidence="1">
    <location>
        <begin position="247"/>
        <end position="256"/>
    </location>
</feature>
<accession>A0A336K9I4</accession>
<name>A0A336K9I4_CULSO</name>
<sequence length="270" mass="30138">MEETVFSETKLLMKENVRKYGSISSASGKNSRNQNISYIRHEIQQNDTLQGIALKYGVSMEQIKRTNRLLTTDTIFLRQYLMIPVPIDSPVNSGSADVRRAHSLDVQYIELPFPSNDTSTGSSTVTASSSMTSCRSSEPSQIEPDPDEDIENFLSKVDSSIASTKKIVEQTRKQSDILAKIQEASDDVDGNLSYNNGNESCNGSSRGTTFAGTRRKCSYEGAYQNFSNSVVTDDINSSSSNSNSRRSNSRRHIKNSFHRLEQQQDELFEL</sequence>
<feature type="compositionally biased region" description="Polar residues" evidence="1">
    <location>
        <begin position="192"/>
        <end position="210"/>
    </location>
</feature>
<feature type="region of interest" description="Disordered" evidence="1">
    <location>
        <begin position="187"/>
        <end position="210"/>
    </location>
</feature>
<dbReference type="SUPFAM" id="SSF54106">
    <property type="entry name" value="LysM domain"/>
    <property type="match status" value="1"/>
</dbReference>